<name>A0A8J5SJR0_ZIZPA</name>
<organism evidence="2 3">
    <name type="scientific">Zizania palustris</name>
    <name type="common">Northern wild rice</name>
    <dbReference type="NCBI Taxonomy" id="103762"/>
    <lineage>
        <taxon>Eukaryota</taxon>
        <taxon>Viridiplantae</taxon>
        <taxon>Streptophyta</taxon>
        <taxon>Embryophyta</taxon>
        <taxon>Tracheophyta</taxon>
        <taxon>Spermatophyta</taxon>
        <taxon>Magnoliopsida</taxon>
        <taxon>Liliopsida</taxon>
        <taxon>Poales</taxon>
        <taxon>Poaceae</taxon>
        <taxon>BOP clade</taxon>
        <taxon>Oryzoideae</taxon>
        <taxon>Oryzeae</taxon>
        <taxon>Zizaniinae</taxon>
        <taxon>Zizania</taxon>
    </lineage>
</organism>
<dbReference type="AlphaFoldDB" id="A0A8J5SJR0"/>
<reference evidence="2" key="2">
    <citation type="submission" date="2021-02" db="EMBL/GenBank/DDBJ databases">
        <authorList>
            <person name="Kimball J.A."/>
            <person name="Haas M.W."/>
            <person name="Macchietto M."/>
            <person name="Kono T."/>
            <person name="Duquette J."/>
            <person name="Shao M."/>
        </authorList>
    </citation>
    <scope>NUCLEOTIDE SEQUENCE</scope>
    <source>
        <tissue evidence="2">Fresh leaf tissue</tissue>
    </source>
</reference>
<comment type="caution">
    <text evidence="2">The sequence shown here is derived from an EMBL/GenBank/DDBJ whole genome shotgun (WGS) entry which is preliminary data.</text>
</comment>
<proteinExistence type="predicted"/>
<dbReference type="Proteomes" id="UP000729402">
    <property type="component" value="Unassembled WGS sequence"/>
</dbReference>
<evidence type="ECO:0000313" key="3">
    <source>
        <dbReference type="Proteomes" id="UP000729402"/>
    </source>
</evidence>
<feature type="region of interest" description="Disordered" evidence="1">
    <location>
        <begin position="48"/>
        <end position="93"/>
    </location>
</feature>
<accession>A0A8J5SJR0</accession>
<evidence type="ECO:0000313" key="2">
    <source>
        <dbReference type="EMBL" id="KAG8070557.1"/>
    </source>
</evidence>
<sequence>MSRQKENWMEYRNLEQWWRDHQWGQRVWVGRVGLDANYDNIRDAELEASGGSVDSAELEGGNDNIHERGGEGRGRSGDDVDIRSTERQGEAKA</sequence>
<keyword evidence="3" id="KW-1185">Reference proteome</keyword>
<protein>
    <submittedName>
        <fullName evidence="2">Uncharacterized protein</fullName>
    </submittedName>
</protein>
<dbReference type="EMBL" id="JAAALK010000283">
    <property type="protein sequence ID" value="KAG8070557.1"/>
    <property type="molecule type" value="Genomic_DNA"/>
</dbReference>
<evidence type="ECO:0000256" key="1">
    <source>
        <dbReference type="SAM" id="MobiDB-lite"/>
    </source>
</evidence>
<feature type="compositionally biased region" description="Basic and acidic residues" evidence="1">
    <location>
        <begin position="64"/>
        <end position="93"/>
    </location>
</feature>
<reference evidence="2" key="1">
    <citation type="journal article" date="2021" name="bioRxiv">
        <title>Whole Genome Assembly and Annotation of Northern Wild Rice, Zizania palustris L., Supports a Whole Genome Duplication in the Zizania Genus.</title>
        <authorList>
            <person name="Haas M."/>
            <person name="Kono T."/>
            <person name="Macchietto M."/>
            <person name="Millas R."/>
            <person name="McGilp L."/>
            <person name="Shao M."/>
            <person name="Duquette J."/>
            <person name="Hirsch C.N."/>
            <person name="Kimball J."/>
        </authorList>
    </citation>
    <scope>NUCLEOTIDE SEQUENCE</scope>
    <source>
        <tissue evidence="2">Fresh leaf tissue</tissue>
    </source>
</reference>
<gene>
    <name evidence="2" type="ORF">GUJ93_ZPchr0006g41697</name>
</gene>